<sequence>MIQVNSNTPIINNLKLDSNVGEELFDQYDTFGIYRAVQLATRRTPWWNLFVAKLIDWTIFRVALLPLPLALVSSVFLVISGGSVLLKWMVGVFWLWIGLFIIDQFRLLSLNKKLSIEPALKCSEQRRSVIVIGAGPIGIAVVKECIEQGLEVQCFEQKDNIGGVFRPNREFPGGCWPTVRLTSSPWITAYSDFPPKSSSSEHYTLQEYLEYLANYVEHFRFWNHLHFRQTVTDVKPNEKGGWIVTTVDRVSGETVPHHCDRVAICTGVNLIPKPIQLPGLDSFTGEVRHSAMYKGVEGLRGKHVVIVGAGESGVDIAAEVSYVAENTYLSIRKGKFIIPRINPLTGMANDYDTNRIRNAPPIILQNWLMTLKRRLCFHTGDHTPESAFRTQLLKNSDVGPMSQAVTKSDDFIYRVIEGKLNLRRDLVGFDGDEVIFSDGIRHRADVVIFAHGYFPSFPFLKYPKDVQALHPGNMYLNMFHPEIGYSLAFCGFARPKIGAIPPTGELQARLFALVAAGKRLLPDARFMERDIIQTRKENALSFPTQPPPNVLINWISYMDKVANLIGSRPNPLYLLKKPRLLWKFCSGPVTGAHYRLTGPGASQTSLETIMKLPRMHQINEIITYIGLHFWLWPLQIINPNSIAVCA</sequence>
<evidence type="ECO:0000256" key="2">
    <source>
        <dbReference type="ARBA" id="ARBA00010139"/>
    </source>
</evidence>
<keyword evidence="3" id="KW-0285">Flavoprotein</keyword>
<dbReference type="InterPro" id="IPR000960">
    <property type="entry name" value="Flavin_mOase"/>
</dbReference>
<comment type="similarity">
    <text evidence="2">Belongs to the FAD-binding monooxygenase family.</text>
</comment>
<dbReference type="Proteomes" id="UP000186657">
    <property type="component" value="Unassembled WGS sequence"/>
</dbReference>
<dbReference type="InterPro" id="IPR036188">
    <property type="entry name" value="FAD/NAD-bd_sf"/>
</dbReference>
<proteinExistence type="inferred from homology"/>
<feature type="transmembrane region" description="Helical" evidence="7">
    <location>
        <begin position="59"/>
        <end position="79"/>
    </location>
</feature>
<dbReference type="GO" id="GO:0050660">
    <property type="term" value="F:flavin adenine dinucleotide binding"/>
    <property type="evidence" value="ECO:0007669"/>
    <property type="project" value="InterPro"/>
</dbReference>
<reference evidence="8 9" key="1">
    <citation type="submission" date="2016-10" db="EMBL/GenBank/DDBJ databases">
        <title>Comparative genomics uncovers the prolific and rare metabolic potential of the cyanobacterial genus Moorea.</title>
        <authorList>
            <person name="Leao T."/>
            <person name="Castelao G."/>
            <person name="Korobeynikov A."/>
            <person name="Monroe E.A."/>
            <person name="Podell S."/>
            <person name="Glukhov E."/>
            <person name="Allen E."/>
            <person name="Gerwick W.H."/>
            <person name="Gerwick L."/>
        </authorList>
    </citation>
    <scope>NUCLEOTIDE SEQUENCE [LARGE SCALE GENOMIC DNA]</scope>
    <source>
        <strain evidence="8 9">PNG5-198</strain>
    </source>
</reference>
<evidence type="ECO:0000313" key="9">
    <source>
        <dbReference type="Proteomes" id="UP000186657"/>
    </source>
</evidence>
<dbReference type="AlphaFoldDB" id="A0A1U7MX85"/>
<dbReference type="RefSeq" id="WP_075896597.1">
    <property type="nucleotide sequence ID" value="NZ_MKZS01000001.1"/>
</dbReference>
<evidence type="ECO:0008006" key="10">
    <source>
        <dbReference type="Google" id="ProtNLM"/>
    </source>
</evidence>
<comment type="caution">
    <text evidence="8">The sequence shown here is derived from an EMBL/GenBank/DDBJ whole genome shotgun (WGS) entry which is preliminary data.</text>
</comment>
<evidence type="ECO:0000313" key="8">
    <source>
        <dbReference type="EMBL" id="OLT58274.1"/>
    </source>
</evidence>
<dbReference type="Pfam" id="PF00743">
    <property type="entry name" value="FMO-like"/>
    <property type="match status" value="1"/>
</dbReference>
<keyword evidence="7" id="KW-0812">Transmembrane</keyword>
<evidence type="ECO:0000256" key="3">
    <source>
        <dbReference type="ARBA" id="ARBA00022630"/>
    </source>
</evidence>
<comment type="similarity">
    <text evidence="1">Belongs to the FMO family.</text>
</comment>
<keyword evidence="6" id="KW-0560">Oxidoreductase</keyword>
<evidence type="ECO:0000256" key="5">
    <source>
        <dbReference type="ARBA" id="ARBA00022857"/>
    </source>
</evidence>
<keyword evidence="9" id="KW-1185">Reference proteome</keyword>
<dbReference type="PANTHER" id="PTHR23023">
    <property type="entry name" value="DIMETHYLANILINE MONOOXYGENASE"/>
    <property type="match status" value="1"/>
</dbReference>
<name>A0A1U7MX85_9CYAN</name>
<evidence type="ECO:0000256" key="6">
    <source>
        <dbReference type="ARBA" id="ARBA00023002"/>
    </source>
</evidence>
<dbReference type="GO" id="GO:0004499">
    <property type="term" value="F:N,N-dimethylaniline monooxygenase activity"/>
    <property type="evidence" value="ECO:0007669"/>
    <property type="project" value="InterPro"/>
</dbReference>
<dbReference type="PRINTS" id="PR00370">
    <property type="entry name" value="FMOXYGENASE"/>
</dbReference>
<organism evidence="8 9">
    <name type="scientific">Moorena bouillonii PNG</name>
    <dbReference type="NCBI Taxonomy" id="568701"/>
    <lineage>
        <taxon>Bacteria</taxon>
        <taxon>Bacillati</taxon>
        <taxon>Cyanobacteriota</taxon>
        <taxon>Cyanophyceae</taxon>
        <taxon>Coleofasciculales</taxon>
        <taxon>Coleofasciculaceae</taxon>
        <taxon>Moorena</taxon>
    </lineage>
</organism>
<dbReference type="InterPro" id="IPR050346">
    <property type="entry name" value="FMO-like"/>
</dbReference>
<keyword evidence="7" id="KW-1133">Transmembrane helix</keyword>
<keyword evidence="7" id="KW-0472">Membrane</keyword>
<evidence type="ECO:0000256" key="4">
    <source>
        <dbReference type="ARBA" id="ARBA00022827"/>
    </source>
</evidence>
<dbReference type="Gene3D" id="3.50.50.60">
    <property type="entry name" value="FAD/NAD(P)-binding domain"/>
    <property type="match status" value="1"/>
</dbReference>
<evidence type="ECO:0000256" key="1">
    <source>
        <dbReference type="ARBA" id="ARBA00009183"/>
    </source>
</evidence>
<keyword evidence="5" id="KW-0521">NADP</keyword>
<dbReference type="EMBL" id="MKZS01000001">
    <property type="protein sequence ID" value="OLT58274.1"/>
    <property type="molecule type" value="Genomic_DNA"/>
</dbReference>
<keyword evidence="4" id="KW-0274">FAD</keyword>
<feature type="transmembrane region" description="Helical" evidence="7">
    <location>
        <begin position="85"/>
        <end position="102"/>
    </location>
</feature>
<evidence type="ECO:0000256" key="7">
    <source>
        <dbReference type="SAM" id="Phobius"/>
    </source>
</evidence>
<dbReference type="SUPFAM" id="SSF51905">
    <property type="entry name" value="FAD/NAD(P)-binding domain"/>
    <property type="match status" value="2"/>
</dbReference>
<protein>
    <recommendedName>
        <fullName evidence="10">Flavin-containing monooxygenase</fullName>
    </recommendedName>
</protein>
<dbReference type="GO" id="GO:0050661">
    <property type="term" value="F:NADP binding"/>
    <property type="evidence" value="ECO:0007669"/>
    <property type="project" value="InterPro"/>
</dbReference>
<accession>A0A1U7MX85</accession>
<gene>
    <name evidence="8" type="ORF">BJP37_03655</name>
</gene>
<dbReference type="InterPro" id="IPR020946">
    <property type="entry name" value="Flavin_mOase-like"/>
</dbReference>